<dbReference type="InterPro" id="IPR038186">
    <property type="entry name" value="CHAD_dom_sf"/>
</dbReference>
<dbReference type="PANTHER" id="PTHR39569:SF1">
    <property type="entry name" value="INORGANIC TRIPHOSPHATASE"/>
    <property type="match status" value="1"/>
</dbReference>
<dbReference type="RefSeq" id="WP_305750910.1">
    <property type="nucleotide sequence ID" value="NZ_JAUZEE010000011.1"/>
</dbReference>
<organism evidence="3 4">
    <name type="scientific">Leptothrix discophora</name>
    <dbReference type="NCBI Taxonomy" id="89"/>
    <lineage>
        <taxon>Bacteria</taxon>
        <taxon>Pseudomonadati</taxon>
        <taxon>Pseudomonadota</taxon>
        <taxon>Betaproteobacteria</taxon>
        <taxon>Burkholderiales</taxon>
        <taxon>Sphaerotilaceae</taxon>
        <taxon>Leptothrix</taxon>
    </lineage>
</organism>
<dbReference type="PANTHER" id="PTHR39569">
    <property type="entry name" value="INORGANIC TRIPHOSPHATASE"/>
    <property type="match status" value="1"/>
</dbReference>
<comment type="caution">
    <text evidence="3">The sequence shown here is derived from an EMBL/GenBank/DDBJ whole genome shotgun (WGS) entry which is preliminary data.</text>
</comment>
<name>A0ABT9G7B1_LEPDI</name>
<dbReference type="InterPro" id="IPR023577">
    <property type="entry name" value="CYTH_domain"/>
</dbReference>
<proteinExistence type="predicted"/>
<dbReference type="InterPro" id="IPR033469">
    <property type="entry name" value="CYTH-like_dom_sf"/>
</dbReference>
<feature type="domain" description="CHAD" evidence="2">
    <location>
        <begin position="219"/>
        <end position="526"/>
    </location>
</feature>
<evidence type="ECO:0000259" key="1">
    <source>
        <dbReference type="PROSITE" id="PS51707"/>
    </source>
</evidence>
<dbReference type="CDD" id="cd07756">
    <property type="entry name" value="CYTH-like_Pase_CHAD"/>
    <property type="match status" value="1"/>
</dbReference>
<dbReference type="InterPro" id="IPR007899">
    <property type="entry name" value="CHAD_dom"/>
</dbReference>
<gene>
    <name evidence="3" type="ORF">Q8X39_17160</name>
</gene>
<dbReference type="Pfam" id="PF05235">
    <property type="entry name" value="CHAD"/>
    <property type="match status" value="1"/>
</dbReference>
<keyword evidence="4" id="KW-1185">Reference proteome</keyword>
<sequence length="528" mass="57746">MFETELKFQIPDARLAAVQRAVATTTATTLRLRARYFDTPERHLARAAMALRLRLEGERWVQTLKGRGDGLLQRLEHEVVLDGADPSAVPALDLSRHDGTPAGTALRLALGDAASTLACRYETDVHRTLRLLRHDGARVELALDLGEIRAGDATWPLQELEFELKDGPVDGLLALAARWVERHHLWLDVRSKAERGERLASGIVLGAPVPAATLRHAEDLPLPEARRQALAATLAPLLANLADRADPRASGLAHDEQVHQARVGLRRLRGVWKLLDDGGPTPAWMAGLVEAFGHLGSDRDQVVLAAQLEEIGAAPTAPLGTAELVERLPADAADTLAPWLRSPPPQRLWLDLIGAMRATPAEAQGPGAQHGSGAGPSGQDAAAVMLLAHVRPRLERLWRQVARDARRFARLADGERHRLRKRLKRLRDGIDSLRPLLRPRATQRWLERIRPAQEALGLYNDLCVSEQLLLKVDGGGAPDPAAAAYALGWLAGRRAALLTDGERALQRLLALDDGEGLDLWPRRARRST</sequence>
<evidence type="ECO:0000259" key="2">
    <source>
        <dbReference type="PROSITE" id="PS51708"/>
    </source>
</evidence>
<evidence type="ECO:0000313" key="4">
    <source>
        <dbReference type="Proteomes" id="UP001235760"/>
    </source>
</evidence>
<evidence type="ECO:0000313" key="3">
    <source>
        <dbReference type="EMBL" id="MDP4302369.1"/>
    </source>
</evidence>
<feature type="domain" description="CYTH" evidence="1">
    <location>
        <begin position="1"/>
        <end position="203"/>
    </location>
</feature>
<dbReference type="SUPFAM" id="SSF55154">
    <property type="entry name" value="CYTH-like phosphatases"/>
    <property type="match status" value="1"/>
</dbReference>
<dbReference type="PROSITE" id="PS51707">
    <property type="entry name" value="CYTH"/>
    <property type="match status" value="1"/>
</dbReference>
<reference evidence="3 4" key="1">
    <citation type="submission" date="2023-08" db="EMBL/GenBank/DDBJ databases">
        <authorList>
            <person name="Roldan D.M."/>
            <person name="Menes R.J."/>
        </authorList>
    </citation>
    <scope>NUCLEOTIDE SEQUENCE [LARGE SCALE GENOMIC DNA]</scope>
    <source>
        <strain evidence="3 4">CCM 2812</strain>
    </source>
</reference>
<dbReference type="PROSITE" id="PS51708">
    <property type="entry name" value="CHAD"/>
    <property type="match status" value="1"/>
</dbReference>
<dbReference type="InterPro" id="IPR039013">
    <property type="entry name" value="YgiF"/>
</dbReference>
<dbReference type="Proteomes" id="UP001235760">
    <property type="component" value="Unassembled WGS sequence"/>
</dbReference>
<dbReference type="SMART" id="SM01118">
    <property type="entry name" value="CYTH"/>
    <property type="match status" value="1"/>
</dbReference>
<dbReference type="Pfam" id="PF01928">
    <property type="entry name" value="CYTH"/>
    <property type="match status" value="1"/>
</dbReference>
<dbReference type="Gene3D" id="2.40.320.10">
    <property type="entry name" value="Hypothetical Protein Pfu-838710-001"/>
    <property type="match status" value="1"/>
</dbReference>
<dbReference type="Gene3D" id="1.40.20.10">
    <property type="entry name" value="CHAD domain"/>
    <property type="match status" value="1"/>
</dbReference>
<dbReference type="EMBL" id="JAUZEE010000011">
    <property type="protein sequence ID" value="MDP4302369.1"/>
    <property type="molecule type" value="Genomic_DNA"/>
</dbReference>
<dbReference type="SMART" id="SM00880">
    <property type="entry name" value="CHAD"/>
    <property type="match status" value="1"/>
</dbReference>
<protein>
    <submittedName>
        <fullName evidence="3">CYTH and CHAD domain-containing protein</fullName>
    </submittedName>
</protein>
<accession>A0ABT9G7B1</accession>